<dbReference type="Proteomes" id="UP001597171">
    <property type="component" value="Unassembled WGS sequence"/>
</dbReference>
<gene>
    <name evidence="2" type="ORF">ACFQ4O_12990</name>
</gene>
<accession>A0ABW3Z9K3</accession>
<keyword evidence="3" id="KW-1185">Reference proteome</keyword>
<proteinExistence type="predicted"/>
<evidence type="ECO:0000313" key="3">
    <source>
        <dbReference type="Proteomes" id="UP001597171"/>
    </source>
</evidence>
<comment type="caution">
    <text evidence="2">The sequence shown here is derived from an EMBL/GenBank/DDBJ whole genome shotgun (WGS) entry which is preliminary data.</text>
</comment>
<feature type="compositionally biased region" description="Basic and acidic residues" evidence="1">
    <location>
        <begin position="34"/>
        <end position="48"/>
    </location>
</feature>
<feature type="region of interest" description="Disordered" evidence="1">
    <location>
        <begin position="29"/>
        <end position="48"/>
    </location>
</feature>
<evidence type="ECO:0000313" key="2">
    <source>
        <dbReference type="EMBL" id="MFD1332914.1"/>
    </source>
</evidence>
<dbReference type="EMBL" id="JBHTMX010000139">
    <property type="protein sequence ID" value="MFD1332914.1"/>
    <property type="molecule type" value="Genomic_DNA"/>
</dbReference>
<name>A0ABW3Z9K3_9HYPH</name>
<sequence>MAGSIQPHAVMPELCSGVHDFGVERGGHQIVDTRAARGHDVKPRRTRP</sequence>
<evidence type="ECO:0000256" key="1">
    <source>
        <dbReference type="SAM" id="MobiDB-lite"/>
    </source>
</evidence>
<organism evidence="2 3">
    <name type="scientific">Methylopila musalis</name>
    <dbReference type="NCBI Taxonomy" id="1134781"/>
    <lineage>
        <taxon>Bacteria</taxon>
        <taxon>Pseudomonadati</taxon>
        <taxon>Pseudomonadota</taxon>
        <taxon>Alphaproteobacteria</taxon>
        <taxon>Hyphomicrobiales</taxon>
        <taxon>Methylopilaceae</taxon>
        <taxon>Methylopila</taxon>
    </lineage>
</organism>
<protein>
    <submittedName>
        <fullName evidence="2">Uncharacterized protein</fullName>
    </submittedName>
</protein>
<dbReference type="RefSeq" id="WP_378776119.1">
    <property type="nucleotide sequence ID" value="NZ_JBHTMX010000139.1"/>
</dbReference>
<reference evidence="3" key="1">
    <citation type="journal article" date="2019" name="Int. J. Syst. Evol. Microbiol.">
        <title>The Global Catalogue of Microorganisms (GCM) 10K type strain sequencing project: providing services to taxonomists for standard genome sequencing and annotation.</title>
        <authorList>
            <consortium name="The Broad Institute Genomics Platform"/>
            <consortium name="The Broad Institute Genome Sequencing Center for Infectious Disease"/>
            <person name="Wu L."/>
            <person name="Ma J."/>
        </authorList>
    </citation>
    <scope>NUCLEOTIDE SEQUENCE [LARGE SCALE GENOMIC DNA]</scope>
    <source>
        <strain evidence="3">CCUG 61696</strain>
    </source>
</reference>